<keyword evidence="2" id="KW-0812">Transmembrane</keyword>
<dbReference type="EMBL" id="JAINDJ010000002">
    <property type="protein sequence ID" value="KAG9459447.1"/>
    <property type="molecule type" value="Genomic_DNA"/>
</dbReference>
<evidence type="ECO:0000313" key="3">
    <source>
        <dbReference type="EMBL" id="KAG9459447.1"/>
    </source>
</evidence>
<evidence type="ECO:0000313" key="4">
    <source>
        <dbReference type="Proteomes" id="UP000825729"/>
    </source>
</evidence>
<organism evidence="3 4">
    <name type="scientific">Aristolochia fimbriata</name>
    <name type="common">White veined hardy Dutchman's pipe vine</name>
    <dbReference type="NCBI Taxonomy" id="158543"/>
    <lineage>
        <taxon>Eukaryota</taxon>
        <taxon>Viridiplantae</taxon>
        <taxon>Streptophyta</taxon>
        <taxon>Embryophyta</taxon>
        <taxon>Tracheophyta</taxon>
        <taxon>Spermatophyta</taxon>
        <taxon>Magnoliopsida</taxon>
        <taxon>Magnoliidae</taxon>
        <taxon>Piperales</taxon>
        <taxon>Aristolochiaceae</taxon>
        <taxon>Aristolochia</taxon>
    </lineage>
</organism>
<feature type="transmembrane region" description="Helical" evidence="2">
    <location>
        <begin position="12"/>
        <end position="34"/>
    </location>
</feature>
<keyword evidence="2" id="KW-0472">Membrane</keyword>
<proteinExistence type="predicted"/>
<dbReference type="AlphaFoldDB" id="A0AAV7FGY8"/>
<reference evidence="3 4" key="1">
    <citation type="submission" date="2021-07" db="EMBL/GenBank/DDBJ databases">
        <title>The Aristolochia fimbriata genome: insights into angiosperm evolution, floral development and chemical biosynthesis.</title>
        <authorList>
            <person name="Jiao Y."/>
        </authorList>
    </citation>
    <scope>NUCLEOTIDE SEQUENCE [LARGE SCALE GENOMIC DNA]</scope>
    <source>
        <strain evidence="3">IBCAS-2021</strain>
        <tissue evidence="3">Leaf</tissue>
    </source>
</reference>
<keyword evidence="2" id="KW-1133">Transmembrane helix</keyword>
<evidence type="ECO:0000256" key="2">
    <source>
        <dbReference type="SAM" id="Phobius"/>
    </source>
</evidence>
<protein>
    <submittedName>
        <fullName evidence="3">Uncharacterized protein</fullName>
    </submittedName>
</protein>
<gene>
    <name evidence="3" type="ORF">H6P81_003955</name>
</gene>
<dbReference type="Proteomes" id="UP000825729">
    <property type="component" value="Unassembled WGS sequence"/>
</dbReference>
<name>A0AAV7FGY8_ARIFI</name>
<keyword evidence="4" id="KW-1185">Reference proteome</keyword>
<feature type="region of interest" description="Disordered" evidence="1">
    <location>
        <begin position="151"/>
        <end position="193"/>
    </location>
</feature>
<evidence type="ECO:0000256" key="1">
    <source>
        <dbReference type="SAM" id="MobiDB-lite"/>
    </source>
</evidence>
<sequence>MPLTIFPYSGKTASLSLVVVGLVALLVAGNFFSIASELLTIFFMCSSLAGLEVVEALGCGFGGEVGDAELELGDGVVEEEETVIEGSLLPNAESGEIVPDAAAVGRGLLDDSDGLVDGCGDYLRDGFGMEVGEGRDSGDAEGLVILLRTVLGGREEEEEDDKEQGREPKKKNVGSCPGSIHHAQDGGGSREQQ</sequence>
<comment type="caution">
    <text evidence="3">The sequence shown here is derived from an EMBL/GenBank/DDBJ whole genome shotgun (WGS) entry which is preliminary data.</text>
</comment>
<accession>A0AAV7FGY8</accession>